<dbReference type="GO" id="GO:0061630">
    <property type="term" value="F:ubiquitin protein ligase activity"/>
    <property type="evidence" value="ECO:0007669"/>
    <property type="project" value="UniProtKB-EC"/>
</dbReference>
<organism evidence="19 20">
    <name type="scientific">Elsinoe ampelina</name>
    <dbReference type="NCBI Taxonomy" id="302913"/>
    <lineage>
        <taxon>Eukaryota</taxon>
        <taxon>Fungi</taxon>
        <taxon>Dikarya</taxon>
        <taxon>Ascomycota</taxon>
        <taxon>Pezizomycotina</taxon>
        <taxon>Dothideomycetes</taxon>
        <taxon>Dothideomycetidae</taxon>
        <taxon>Myriangiales</taxon>
        <taxon>Elsinoaceae</taxon>
        <taxon>Elsinoe</taxon>
    </lineage>
</organism>
<comment type="similarity">
    <text evidence="4">Belongs to the HRD1 family.</text>
</comment>
<sequence length="835" mass="91139">MRLAAYAGTSAALAAGALIKAFSQRPNYYSATVYLAQSNACVLILTNLALVCTISSIYGLQRLLYGRLRPIEIEQLSEKAWYAVLDTLLAMPSLRDDVGGWLLVIFVLLLAGKVWGWIAEGRVDLLEQQPPQNPRLFHARLVSSLMVSVAFSFFMTKHCTQSVLDNPRPGMMVIFTFEFAILCIFSLFTLARYILVVYEIYITQQQTRQKIIERKAEIREERQQALRESGNEGGSIIEPTDDDVDENEVDVPGWEEKRRWMFGLELATDFVKILVYTIFFTISLTFIGLPMHIMRDVYMTIASFSKRLQDYRNYRRATQDMNTRYPDATAEELAQDNTCIVCREVMIPWDTTQEPQPEGQPRRRTINEGLRAKKLPCNHILHLRCLKAWLERQQACPTCRRPVITRPGPQVRDARGNLRPVADILAEAQRLQGQPGQAGQVGQPAQPNGDAQQQVQAQARRNRMRWLNMGPVRIGFYNGPADHVQEALRRQDQGVPSATRPITQARLARRTAHLSNQDHIRSVELRLLEQAHNMQLETAQLAHLRALESELGRLRSLYIEPGSSAQAASAAATLEPARNGAVPVPQIPQVQALQAYQPVPGGSTFGHGSQGYPEGLVLPEGWTMVPLQAATGGPQVVSQPTNPLIPFSANYQAVPAQQPVIHGHPVAQANVNPAATAGVSPGTSAPAETLPSTDTQVQRDHEVTARNPNASAPQTANASDVGDYLPTAQPNGASSSPTQGPPRPSAPAATAQQASSTGPASAPPPGAPAWSSSTPSWSFGDAAPSTFSSGDQVQDRPNGSANGSATRSRTSPDEHGEGSGRGKAAQVEDVPDSGN</sequence>
<dbReference type="Pfam" id="PF13639">
    <property type="entry name" value="zf-RING_2"/>
    <property type="match status" value="1"/>
</dbReference>
<dbReference type="InterPro" id="IPR001841">
    <property type="entry name" value="Znf_RING"/>
</dbReference>
<evidence type="ECO:0000256" key="12">
    <source>
        <dbReference type="ARBA" id="ARBA00022833"/>
    </source>
</evidence>
<evidence type="ECO:0000256" key="16">
    <source>
        <dbReference type="SAM" id="MobiDB-lite"/>
    </source>
</evidence>
<proteinExistence type="inferred from homology"/>
<dbReference type="EMBL" id="ML992546">
    <property type="protein sequence ID" value="KAF2218424.1"/>
    <property type="molecule type" value="Genomic_DNA"/>
</dbReference>
<evidence type="ECO:0000256" key="17">
    <source>
        <dbReference type="SAM" id="Phobius"/>
    </source>
</evidence>
<feature type="compositionally biased region" description="Basic and acidic residues" evidence="16">
    <location>
        <begin position="810"/>
        <end position="820"/>
    </location>
</feature>
<keyword evidence="10" id="KW-0833">Ubl conjugation pathway</keyword>
<protein>
    <recommendedName>
        <fullName evidence="5">RING-type E3 ubiquitin transferase</fullName>
        <ecNumber evidence="5">2.3.2.27</ecNumber>
    </recommendedName>
</protein>
<dbReference type="GO" id="GO:0043161">
    <property type="term" value="P:proteasome-mediated ubiquitin-dependent protein catabolic process"/>
    <property type="evidence" value="ECO:0007669"/>
    <property type="project" value="TreeGrafter"/>
</dbReference>
<feature type="compositionally biased region" description="Acidic residues" evidence="16">
    <location>
        <begin position="239"/>
        <end position="248"/>
    </location>
</feature>
<dbReference type="InterPro" id="IPR058051">
    <property type="entry name" value="Znf_RING_synoviolin"/>
</dbReference>
<comment type="subcellular location">
    <subcellularLocation>
        <location evidence="2">Endoplasmic reticulum membrane</location>
        <topology evidence="2">Multi-pass membrane protein</topology>
    </subcellularLocation>
</comment>
<evidence type="ECO:0000313" key="19">
    <source>
        <dbReference type="EMBL" id="KAF2218424.1"/>
    </source>
</evidence>
<dbReference type="GO" id="GO:0008270">
    <property type="term" value="F:zinc ion binding"/>
    <property type="evidence" value="ECO:0007669"/>
    <property type="project" value="UniProtKB-KW"/>
</dbReference>
<evidence type="ECO:0000256" key="4">
    <source>
        <dbReference type="ARBA" id="ARBA00010089"/>
    </source>
</evidence>
<keyword evidence="12" id="KW-0862">Zinc</keyword>
<feature type="compositionally biased region" description="Low complexity" evidence="16">
    <location>
        <begin position="432"/>
        <end position="459"/>
    </location>
</feature>
<comment type="catalytic activity">
    <reaction evidence="1">
        <text>S-ubiquitinyl-[E2 ubiquitin-conjugating enzyme]-L-cysteine + [acceptor protein]-L-lysine = [E2 ubiquitin-conjugating enzyme]-L-cysteine + N(6)-ubiquitinyl-[acceptor protein]-L-lysine.</text>
        <dbReference type="EC" id="2.3.2.27"/>
    </reaction>
</comment>
<feature type="compositionally biased region" description="Low complexity" evidence="16">
    <location>
        <begin position="746"/>
        <end position="760"/>
    </location>
</feature>
<keyword evidence="6" id="KW-0808">Transferase</keyword>
<feature type="transmembrane region" description="Helical" evidence="17">
    <location>
        <begin position="270"/>
        <end position="289"/>
    </location>
</feature>
<feature type="region of interest" description="Disordered" evidence="16">
    <location>
        <begin position="431"/>
        <end position="459"/>
    </location>
</feature>
<keyword evidence="7 17" id="KW-0812">Transmembrane</keyword>
<dbReference type="SMART" id="SM00184">
    <property type="entry name" value="RING"/>
    <property type="match status" value="1"/>
</dbReference>
<feature type="transmembrane region" description="Helical" evidence="17">
    <location>
        <begin position="138"/>
        <end position="159"/>
    </location>
</feature>
<dbReference type="InterPro" id="IPR057992">
    <property type="entry name" value="TPR_SYVN1_N"/>
</dbReference>
<evidence type="ECO:0000313" key="20">
    <source>
        <dbReference type="Proteomes" id="UP000799538"/>
    </source>
</evidence>
<gene>
    <name evidence="19" type="ORF">BDZ85DRAFT_226893</name>
</gene>
<feature type="transmembrane region" description="Helical" evidence="17">
    <location>
        <begin position="171"/>
        <end position="195"/>
    </location>
</feature>
<keyword evidence="8" id="KW-0479">Metal-binding</keyword>
<dbReference type="PANTHER" id="PTHR22763:SF184">
    <property type="entry name" value="E3 UBIQUITIN-PROTEIN LIGASE SYNOVIOLIN"/>
    <property type="match status" value="1"/>
</dbReference>
<evidence type="ECO:0000256" key="8">
    <source>
        <dbReference type="ARBA" id="ARBA00022723"/>
    </source>
</evidence>
<dbReference type="EC" id="2.3.2.27" evidence="5"/>
<keyword evidence="9 15" id="KW-0863">Zinc-finger</keyword>
<dbReference type="Pfam" id="PF25563">
    <property type="entry name" value="TPR_SYVN1_N"/>
    <property type="match status" value="1"/>
</dbReference>
<accession>A0A6A6FYL5</accession>
<evidence type="ECO:0000256" key="11">
    <source>
        <dbReference type="ARBA" id="ARBA00022824"/>
    </source>
</evidence>
<evidence type="ECO:0000256" key="2">
    <source>
        <dbReference type="ARBA" id="ARBA00004477"/>
    </source>
</evidence>
<evidence type="ECO:0000256" key="3">
    <source>
        <dbReference type="ARBA" id="ARBA00004906"/>
    </source>
</evidence>
<dbReference type="OrthoDB" id="7759664at2759"/>
<evidence type="ECO:0000256" key="10">
    <source>
        <dbReference type="ARBA" id="ARBA00022786"/>
    </source>
</evidence>
<keyword evidence="11" id="KW-0256">Endoplasmic reticulum</keyword>
<keyword evidence="14 17" id="KW-0472">Membrane</keyword>
<feature type="region of interest" description="Disordered" evidence="16">
    <location>
        <begin position="674"/>
        <end position="835"/>
    </location>
</feature>
<comment type="pathway">
    <text evidence="3">Protein modification; protein ubiquitination.</text>
</comment>
<dbReference type="CDD" id="cd16479">
    <property type="entry name" value="RING-H2_synoviolin"/>
    <property type="match status" value="1"/>
</dbReference>
<evidence type="ECO:0000256" key="6">
    <source>
        <dbReference type="ARBA" id="ARBA00022679"/>
    </source>
</evidence>
<dbReference type="InterPro" id="IPR013083">
    <property type="entry name" value="Znf_RING/FYVE/PHD"/>
</dbReference>
<dbReference type="GO" id="GO:0036503">
    <property type="term" value="P:ERAD pathway"/>
    <property type="evidence" value="ECO:0007669"/>
    <property type="project" value="TreeGrafter"/>
</dbReference>
<feature type="compositionally biased region" description="Polar residues" evidence="16">
    <location>
        <begin position="728"/>
        <end position="738"/>
    </location>
</feature>
<evidence type="ECO:0000256" key="14">
    <source>
        <dbReference type="ARBA" id="ARBA00023136"/>
    </source>
</evidence>
<keyword evidence="20" id="KW-1185">Reference proteome</keyword>
<reference evidence="20" key="1">
    <citation type="journal article" date="2020" name="Stud. Mycol.">
        <title>101 Dothideomycetes genomes: A test case for predicting lifestyles and emergence of pathogens.</title>
        <authorList>
            <person name="Haridas S."/>
            <person name="Albert R."/>
            <person name="Binder M."/>
            <person name="Bloem J."/>
            <person name="LaButti K."/>
            <person name="Salamov A."/>
            <person name="Andreopoulos B."/>
            <person name="Baker S."/>
            <person name="Barry K."/>
            <person name="Bills G."/>
            <person name="Bluhm B."/>
            <person name="Cannon C."/>
            <person name="Castanera R."/>
            <person name="Culley D."/>
            <person name="Daum C."/>
            <person name="Ezra D."/>
            <person name="Gonzalez J."/>
            <person name="Henrissat B."/>
            <person name="Kuo A."/>
            <person name="Liang C."/>
            <person name="Lipzen A."/>
            <person name="Lutzoni F."/>
            <person name="Magnuson J."/>
            <person name="Mondo S."/>
            <person name="Nolan M."/>
            <person name="Ohm R."/>
            <person name="Pangilinan J."/>
            <person name="Park H.-J."/>
            <person name="Ramirez L."/>
            <person name="Alfaro M."/>
            <person name="Sun H."/>
            <person name="Tritt A."/>
            <person name="Yoshinaga Y."/>
            <person name="Zwiers L.-H."/>
            <person name="Turgeon B."/>
            <person name="Goodwin S."/>
            <person name="Spatafora J."/>
            <person name="Crous P."/>
            <person name="Grigoriev I."/>
        </authorList>
    </citation>
    <scope>NUCLEOTIDE SEQUENCE [LARGE SCALE GENOMIC DNA]</scope>
    <source>
        <strain evidence="20">CECT 20119</strain>
    </source>
</reference>
<dbReference type="GO" id="GO:0016567">
    <property type="term" value="P:protein ubiquitination"/>
    <property type="evidence" value="ECO:0007669"/>
    <property type="project" value="UniProtKB-UniPathway"/>
</dbReference>
<dbReference type="PANTHER" id="PTHR22763">
    <property type="entry name" value="RING ZINC FINGER PROTEIN"/>
    <property type="match status" value="1"/>
</dbReference>
<feature type="region of interest" description="Disordered" evidence="16">
    <location>
        <begin position="229"/>
        <end position="248"/>
    </location>
</feature>
<evidence type="ECO:0000256" key="13">
    <source>
        <dbReference type="ARBA" id="ARBA00022989"/>
    </source>
</evidence>
<dbReference type="UniPathway" id="UPA00143"/>
<keyword evidence="13 17" id="KW-1133">Transmembrane helix</keyword>
<feature type="transmembrane region" description="Helical" evidence="17">
    <location>
        <begin position="98"/>
        <end position="118"/>
    </location>
</feature>
<dbReference type="GO" id="GO:0005789">
    <property type="term" value="C:endoplasmic reticulum membrane"/>
    <property type="evidence" value="ECO:0007669"/>
    <property type="project" value="UniProtKB-SubCell"/>
</dbReference>
<evidence type="ECO:0000256" key="15">
    <source>
        <dbReference type="PROSITE-ProRule" id="PRU00175"/>
    </source>
</evidence>
<feature type="compositionally biased region" description="Polar residues" evidence="16">
    <location>
        <begin position="785"/>
        <end position="809"/>
    </location>
</feature>
<dbReference type="PROSITE" id="PS50089">
    <property type="entry name" value="ZF_RING_2"/>
    <property type="match status" value="1"/>
</dbReference>
<dbReference type="Proteomes" id="UP000799538">
    <property type="component" value="Unassembled WGS sequence"/>
</dbReference>
<evidence type="ECO:0000256" key="1">
    <source>
        <dbReference type="ARBA" id="ARBA00000900"/>
    </source>
</evidence>
<dbReference type="SUPFAM" id="SSF57850">
    <property type="entry name" value="RING/U-box"/>
    <property type="match status" value="1"/>
</dbReference>
<dbReference type="AlphaFoldDB" id="A0A6A6FYL5"/>
<name>A0A6A6FYL5_9PEZI</name>
<evidence type="ECO:0000256" key="5">
    <source>
        <dbReference type="ARBA" id="ARBA00012483"/>
    </source>
</evidence>
<feature type="transmembrane region" description="Helical" evidence="17">
    <location>
        <begin position="37"/>
        <end position="60"/>
    </location>
</feature>
<evidence type="ECO:0000256" key="9">
    <source>
        <dbReference type="ARBA" id="ARBA00022771"/>
    </source>
</evidence>
<dbReference type="Gene3D" id="3.30.40.10">
    <property type="entry name" value="Zinc/RING finger domain, C3HC4 (zinc finger)"/>
    <property type="match status" value="1"/>
</dbReference>
<feature type="compositionally biased region" description="Low complexity" evidence="16">
    <location>
        <begin position="768"/>
        <end position="778"/>
    </location>
</feature>
<feature type="domain" description="RING-type" evidence="18">
    <location>
        <begin position="339"/>
        <end position="400"/>
    </location>
</feature>
<dbReference type="InterPro" id="IPR050731">
    <property type="entry name" value="HRD1_E3_ubiq-ligases"/>
</dbReference>
<evidence type="ECO:0000256" key="7">
    <source>
        <dbReference type="ARBA" id="ARBA00022692"/>
    </source>
</evidence>
<feature type="compositionally biased region" description="Polar residues" evidence="16">
    <location>
        <begin position="706"/>
        <end position="718"/>
    </location>
</feature>
<evidence type="ECO:0000259" key="18">
    <source>
        <dbReference type="PROSITE" id="PS50089"/>
    </source>
</evidence>